<name>A0A9E7R4D5_9EURY</name>
<sequence length="174" mass="19815">MGKVSIALRGWRFDEDEVFDEDGEMRPVHEMSDETRERLVRLTVVAGNPCDACWLVHGDENIERCKVARVVYGEPLGEVVLCNQHERDFLYWFREAGGSEYRGTDEFQDAFHEWFADGGRAPEGYGGVEHVDTDPDSVPQPDPDVEMPTLEEELEKMDDEELDALGADFSDLDI</sequence>
<evidence type="ECO:0000313" key="2">
    <source>
        <dbReference type="EMBL" id="UWM55641.1"/>
    </source>
</evidence>
<keyword evidence="3" id="KW-1185">Reference proteome</keyword>
<dbReference type="GeneID" id="74941754"/>
<feature type="region of interest" description="Disordered" evidence="1">
    <location>
        <begin position="123"/>
        <end position="146"/>
    </location>
</feature>
<dbReference type="Pfam" id="PF26419">
    <property type="entry name" value="DUF8114"/>
    <property type="match status" value="1"/>
</dbReference>
<evidence type="ECO:0000256" key="1">
    <source>
        <dbReference type="SAM" id="MobiDB-lite"/>
    </source>
</evidence>
<dbReference type="RefSeq" id="WP_260594741.1">
    <property type="nucleotide sequence ID" value="NZ_CP104003.1"/>
</dbReference>
<dbReference type="KEGG" id="ssai:N0B31_04990"/>
<proteinExistence type="predicted"/>
<gene>
    <name evidence="2" type="ORF">N0B31_04990</name>
</gene>
<dbReference type="Proteomes" id="UP001057580">
    <property type="component" value="Chromosome"/>
</dbReference>
<accession>A0A9E7R4D5</accession>
<reference evidence="2" key="1">
    <citation type="submission" date="2022-09" db="EMBL/GenBank/DDBJ databases">
        <title>Diverse halophilic archaea isolated from saline environments.</title>
        <authorList>
            <person name="Cui H.-L."/>
        </authorList>
    </citation>
    <scope>NUCLEOTIDE SEQUENCE</scope>
    <source>
        <strain evidence="2">ZS-35-S2</strain>
    </source>
</reference>
<organism evidence="2 3">
    <name type="scientific">Salinirubellus salinus</name>
    <dbReference type="NCBI Taxonomy" id="1364945"/>
    <lineage>
        <taxon>Archaea</taxon>
        <taxon>Methanobacteriati</taxon>
        <taxon>Methanobacteriota</taxon>
        <taxon>Stenosarchaea group</taxon>
        <taxon>Halobacteria</taxon>
        <taxon>Halobacteriales</taxon>
        <taxon>Natronomonadaceae</taxon>
        <taxon>Salinirubellus</taxon>
    </lineage>
</organism>
<evidence type="ECO:0000313" key="3">
    <source>
        <dbReference type="Proteomes" id="UP001057580"/>
    </source>
</evidence>
<dbReference type="AlphaFoldDB" id="A0A9E7R4D5"/>
<dbReference type="EMBL" id="CP104003">
    <property type="protein sequence ID" value="UWM55641.1"/>
    <property type="molecule type" value="Genomic_DNA"/>
</dbReference>
<protein>
    <submittedName>
        <fullName evidence="2">Uncharacterized protein</fullName>
    </submittedName>
</protein>
<dbReference type="InterPro" id="IPR058427">
    <property type="entry name" value="DUF8114"/>
</dbReference>